<feature type="region of interest" description="Disordered" evidence="1">
    <location>
        <begin position="1"/>
        <end position="28"/>
    </location>
</feature>
<evidence type="ECO:0000256" key="1">
    <source>
        <dbReference type="SAM" id="MobiDB-lite"/>
    </source>
</evidence>
<protein>
    <submittedName>
        <fullName evidence="2">Uncharacterized protein</fullName>
    </submittedName>
</protein>
<sequence>MERRSDPGVADNRSSGLGGADSRRPIEDLESNPHLFRVTVRLMCNRRLAFDVTIAKDQEYTNTPFTADTTSFPWQPHFYWFAHEVMLLDSGQWQLMSEGTDNKPYPTAIEAFDTAVKTILSRTSCSLDA</sequence>
<dbReference type="AlphaFoldDB" id="I4EL97"/>
<name>I4EL97_9BACT</name>
<organism evidence="2 3">
    <name type="scientific">Nitrolancea hollandica Lb</name>
    <dbReference type="NCBI Taxonomy" id="1129897"/>
    <lineage>
        <taxon>Bacteria</taxon>
        <taxon>Pseudomonadati</taxon>
        <taxon>Thermomicrobiota</taxon>
        <taxon>Thermomicrobia</taxon>
        <taxon>Sphaerobacterales</taxon>
        <taxon>Sphaerobacterineae</taxon>
        <taxon>Sphaerobacteraceae</taxon>
        <taxon>Nitrolancea</taxon>
    </lineage>
</organism>
<keyword evidence="3" id="KW-1185">Reference proteome</keyword>
<evidence type="ECO:0000313" key="2">
    <source>
        <dbReference type="EMBL" id="CCF85459.1"/>
    </source>
</evidence>
<dbReference type="RefSeq" id="WP_008480374.1">
    <property type="nucleotide sequence ID" value="NZ_CAGS01000445.1"/>
</dbReference>
<proteinExistence type="predicted"/>
<reference evidence="2 3" key="1">
    <citation type="journal article" date="2012" name="ISME J.">
        <title>Nitrification expanded: discovery, physiology and genomics of a nitrite-oxidizing bacterium from the phylum Chloroflexi.</title>
        <authorList>
            <person name="Sorokin D.Y."/>
            <person name="Lucker S."/>
            <person name="Vejmelkova D."/>
            <person name="Kostrikina N.A."/>
            <person name="Kleerebezem R."/>
            <person name="Rijpstra W.I."/>
            <person name="Damste J.S."/>
            <person name="Le Paslier D."/>
            <person name="Muyzer G."/>
            <person name="Wagner M."/>
            <person name="van Loosdrecht M.C."/>
            <person name="Daims H."/>
        </authorList>
    </citation>
    <scope>NUCLEOTIDE SEQUENCE [LARGE SCALE GENOMIC DNA]</scope>
    <source>
        <strain evidence="3">none</strain>
    </source>
</reference>
<gene>
    <name evidence="2" type="ORF">NITHO_50008</name>
</gene>
<accession>I4EL97</accession>
<evidence type="ECO:0000313" key="3">
    <source>
        <dbReference type="Proteomes" id="UP000004221"/>
    </source>
</evidence>
<comment type="caution">
    <text evidence="2">The sequence shown here is derived from an EMBL/GenBank/DDBJ whole genome shotgun (WGS) entry which is preliminary data.</text>
</comment>
<dbReference type="EMBL" id="CAGS01000445">
    <property type="protein sequence ID" value="CCF85459.1"/>
    <property type="molecule type" value="Genomic_DNA"/>
</dbReference>
<dbReference type="Proteomes" id="UP000004221">
    <property type="component" value="Unassembled WGS sequence"/>
</dbReference>